<evidence type="ECO:0000256" key="2">
    <source>
        <dbReference type="ARBA" id="ARBA00022679"/>
    </source>
</evidence>
<keyword evidence="2" id="KW-0808">Transferase</keyword>
<dbReference type="PANTHER" id="PTHR43861:SF1">
    <property type="entry name" value="TRANS-ACONITATE 2-METHYLTRANSFERASE"/>
    <property type="match status" value="1"/>
</dbReference>
<comment type="caution">
    <text evidence="4">The sequence shown here is derived from an EMBL/GenBank/DDBJ whole genome shotgun (WGS) entry which is preliminary data.</text>
</comment>
<feature type="domain" description="Methyltransferase" evidence="3">
    <location>
        <begin position="164"/>
        <end position="256"/>
    </location>
</feature>
<keyword evidence="1 4" id="KW-0489">Methyltransferase</keyword>
<dbReference type="SUPFAM" id="SSF53335">
    <property type="entry name" value="S-adenosyl-L-methionine-dependent methyltransferases"/>
    <property type="match status" value="1"/>
</dbReference>
<dbReference type="GO" id="GO:0008168">
    <property type="term" value="F:methyltransferase activity"/>
    <property type="evidence" value="ECO:0007669"/>
    <property type="project" value="UniProtKB-KW"/>
</dbReference>
<dbReference type="Pfam" id="PF13649">
    <property type="entry name" value="Methyltransf_25"/>
    <property type="match status" value="1"/>
</dbReference>
<proteinExistence type="predicted"/>
<dbReference type="Proteomes" id="UP000765160">
    <property type="component" value="Unassembled WGS sequence"/>
</dbReference>
<name>A0ABX1F5T8_9PROT</name>
<gene>
    <name evidence="4" type="ORF">HB662_23525</name>
</gene>
<dbReference type="EMBL" id="JAAVTX010000007">
    <property type="protein sequence ID" value="NKE47766.1"/>
    <property type="molecule type" value="Genomic_DNA"/>
</dbReference>
<keyword evidence="5" id="KW-1185">Reference proteome</keyword>
<dbReference type="InterPro" id="IPR029063">
    <property type="entry name" value="SAM-dependent_MTases_sf"/>
</dbReference>
<dbReference type="GO" id="GO:0032259">
    <property type="term" value="P:methylation"/>
    <property type="evidence" value="ECO:0007669"/>
    <property type="project" value="UniProtKB-KW"/>
</dbReference>
<evidence type="ECO:0000256" key="1">
    <source>
        <dbReference type="ARBA" id="ARBA00022603"/>
    </source>
</evidence>
<accession>A0ABX1F5T8</accession>
<dbReference type="Gene3D" id="3.40.50.150">
    <property type="entry name" value="Vaccinia Virus protein VP39"/>
    <property type="match status" value="1"/>
</dbReference>
<dbReference type="CDD" id="cd02440">
    <property type="entry name" value="AdoMet_MTases"/>
    <property type="match status" value="1"/>
</dbReference>
<reference evidence="4 5" key="1">
    <citation type="submission" date="2020-03" db="EMBL/GenBank/DDBJ databases">
        <title>Roseomonas selenitidurans sp. nov. isolated from soil.</title>
        <authorList>
            <person name="Liu H."/>
        </authorList>
    </citation>
    <scope>NUCLEOTIDE SEQUENCE [LARGE SCALE GENOMIC DNA]</scope>
    <source>
        <strain evidence="4 5">JCM 15073</strain>
    </source>
</reference>
<protein>
    <submittedName>
        <fullName evidence="4">Class I SAM-dependent methyltransferase</fullName>
    </submittedName>
</protein>
<dbReference type="RefSeq" id="WP_168053481.1">
    <property type="nucleotide sequence ID" value="NZ_JAATJR010000007.1"/>
</dbReference>
<evidence type="ECO:0000313" key="5">
    <source>
        <dbReference type="Proteomes" id="UP000765160"/>
    </source>
</evidence>
<dbReference type="PANTHER" id="PTHR43861">
    <property type="entry name" value="TRANS-ACONITATE 2-METHYLTRANSFERASE-RELATED"/>
    <property type="match status" value="1"/>
</dbReference>
<organism evidence="4 5">
    <name type="scientific">Falsiroseomonas frigidaquae</name>
    <dbReference type="NCBI Taxonomy" id="487318"/>
    <lineage>
        <taxon>Bacteria</taxon>
        <taxon>Pseudomonadati</taxon>
        <taxon>Pseudomonadota</taxon>
        <taxon>Alphaproteobacteria</taxon>
        <taxon>Acetobacterales</taxon>
        <taxon>Roseomonadaceae</taxon>
        <taxon>Falsiroseomonas</taxon>
    </lineage>
</organism>
<dbReference type="InterPro" id="IPR041698">
    <property type="entry name" value="Methyltransf_25"/>
</dbReference>
<evidence type="ECO:0000313" key="4">
    <source>
        <dbReference type="EMBL" id="NKE47766.1"/>
    </source>
</evidence>
<sequence>MSAPQPVPPRRGERLATLEDVRAAYRLILGREPENEAVLSRHLAQVPTLSALRARFLNSEEFRGATPGGDKPVMLPLAPDALPVEVAADPARLQAMLERTGSYWAQVGQEAPHWSVLTNEIYLPDRIAETKGAFYATGAVDADLVRRTLRRHGLDPAHLPRCVEYGCGVGRATLALAAIFQRVVGCDISRPHLDLARAEAARRGLANVAWHHSSIAAPMPGGAWNFWYSRIVLQHNPPPVIAHLLRLAFAGLAPGGIALFQVPTHFQNYRFSIDAHLQDPRPPTMEMHALPQHHIFALAAEAGLEVLEVREDTHAVTAHTSTWLSNMFLLRRPAG</sequence>
<evidence type="ECO:0000259" key="3">
    <source>
        <dbReference type="Pfam" id="PF13649"/>
    </source>
</evidence>